<sequence length="221" mass="23319">MAGPLTGKVALITGGRKGIGKAVALRLAQDRAAVAINYSFDSKAADEVVQQIGDDKAISIQGNAARIPDIERIVQETVQKFGKIDILMANAGVLPMRDLMSTSEADFDQTFALNVKGPYFLAQKAVPHMPEGSRIILVSTSPCASSTVPPNSRDLGRRRILVNALSPGPTGTDLFLKGKSEQVIKALASGNPFNRIAEPEDQADAAAFLAGEGADGSLDRF</sequence>
<protein>
    <submittedName>
        <fullName evidence="3 5">NAD(P)-binding protein</fullName>
    </submittedName>
</protein>
<dbReference type="InterPro" id="IPR036291">
    <property type="entry name" value="NAD(P)-bd_dom_sf"/>
</dbReference>
<reference evidence="5" key="3">
    <citation type="submission" date="2025-04" db="UniProtKB">
        <authorList>
            <consortium name="RefSeq"/>
        </authorList>
    </citation>
    <scope>IDENTIFICATION</scope>
    <source>
        <strain evidence="5">CBS 781.70</strain>
    </source>
</reference>
<dbReference type="PANTHER" id="PTHR48107:SF7">
    <property type="entry name" value="RE15974P"/>
    <property type="match status" value="1"/>
</dbReference>
<evidence type="ECO:0000256" key="1">
    <source>
        <dbReference type="ARBA" id="ARBA00006484"/>
    </source>
</evidence>
<dbReference type="OrthoDB" id="47007at2759"/>
<evidence type="ECO:0000313" key="5">
    <source>
        <dbReference type="RefSeq" id="XP_033536228.1"/>
    </source>
</evidence>
<keyword evidence="2" id="KW-0560">Oxidoreductase</keyword>
<dbReference type="Gene3D" id="3.40.50.720">
    <property type="entry name" value="NAD(P)-binding Rossmann-like Domain"/>
    <property type="match status" value="1"/>
</dbReference>
<evidence type="ECO:0000313" key="3">
    <source>
        <dbReference type="EMBL" id="KAF1814597.1"/>
    </source>
</evidence>
<gene>
    <name evidence="3 5" type="ORF">P152DRAFT_512926</name>
</gene>
<accession>A0A6G1G945</accession>
<dbReference type="AlphaFoldDB" id="A0A6G1G945"/>
<name>A0A6G1G945_9PEZI</name>
<comment type="similarity">
    <text evidence="1">Belongs to the short-chain dehydrogenases/reductases (SDR) family.</text>
</comment>
<dbReference type="Pfam" id="PF13561">
    <property type="entry name" value="adh_short_C2"/>
    <property type="match status" value="1"/>
</dbReference>
<dbReference type="RefSeq" id="XP_033536228.1">
    <property type="nucleotide sequence ID" value="XM_033682776.1"/>
</dbReference>
<reference evidence="3 5" key="1">
    <citation type="submission" date="2020-01" db="EMBL/GenBank/DDBJ databases">
        <authorList>
            <consortium name="DOE Joint Genome Institute"/>
            <person name="Haridas S."/>
            <person name="Albert R."/>
            <person name="Binder M."/>
            <person name="Bloem J."/>
            <person name="Labutti K."/>
            <person name="Salamov A."/>
            <person name="Andreopoulos B."/>
            <person name="Baker S.E."/>
            <person name="Barry K."/>
            <person name="Bills G."/>
            <person name="Bluhm B.H."/>
            <person name="Cannon C."/>
            <person name="Castanera R."/>
            <person name="Culley D.E."/>
            <person name="Daum C."/>
            <person name="Ezra D."/>
            <person name="Gonzalez J.B."/>
            <person name="Henrissat B."/>
            <person name="Kuo A."/>
            <person name="Liang C."/>
            <person name="Lipzen A."/>
            <person name="Lutzoni F."/>
            <person name="Magnuson J."/>
            <person name="Mondo S."/>
            <person name="Nolan M."/>
            <person name="Ohm R."/>
            <person name="Pangilinan J."/>
            <person name="Park H.-J."/>
            <person name="Ramirez L."/>
            <person name="Alfaro M."/>
            <person name="Sun H."/>
            <person name="Tritt A."/>
            <person name="Yoshinaga Y."/>
            <person name="Zwiers L.-H."/>
            <person name="Turgeon B.G."/>
            <person name="Goodwin S.B."/>
            <person name="Spatafora J.W."/>
            <person name="Crous P.W."/>
            <person name="Grigoriev I.V."/>
        </authorList>
    </citation>
    <scope>NUCLEOTIDE SEQUENCE</scope>
    <source>
        <strain evidence="3 5">CBS 781.70</strain>
    </source>
</reference>
<evidence type="ECO:0000313" key="4">
    <source>
        <dbReference type="Proteomes" id="UP000504638"/>
    </source>
</evidence>
<organism evidence="3">
    <name type="scientific">Eremomyces bilateralis CBS 781.70</name>
    <dbReference type="NCBI Taxonomy" id="1392243"/>
    <lineage>
        <taxon>Eukaryota</taxon>
        <taxon>Fungi</taxon>
        <taxon>Dikarya</taxon>
        <taxon>Ascomycota</taxon>
        <taxon>Pezizomycotina</taxon>
        <taxon>Dothideomycetes</taxon>
        <taxon>Dothideomycetes incertae sedis</taxon>
        <taxon>Eremomycetales</taxon>
        <taxon>Eremomycetaceae</taxon>
        <taxon>Eremomyces</taxon>
    </lineage>
</organism>
<reference evidence="5" key="2">
    <citation type="submission" date="2020-04" db="EMBL/GenBank/DDBJ databases">
        <authorList>
            <consortium name="NCBI Genome Project"/>
        </authorList>
    </citation>
    <scope>NUCLEOTIDE SEQUENCE</scope>
    <source>
        <strain evidence="5">CBS 781.70</strain>
    </source>
</reference>
<dbReference type="Proteomes" id="UP000504638">
    <property type="component" value="Unplaced"/>
</dbReference>
<evidence type="ECO:0000256" key="2">
    <source>
        <dbReference type="ARBA" id="ARBA00023002"/>
    </source>
</evidence>
<keyword evidence="4" id="KW-1185">Reference proteome</keyword>
<proteinExistence type="inferred from homology"/>
<dbReference type="PRINTS" id="PR00081">
    <property type="entry name" value="GDHRDH"/>
</dbReference>
<dbReference type="GeneID" id="54423346"/>
<dbReference type="SUPFAM" id="SSF51735">
    <property type="entry name" value="NAD(P)-binding Rossmann-fold domains"/>
    <property type="match status" value="1"/>
</dbReference>
<dbReference type="Pfam" id="PF00106">
    <property type="entry name" value="adh_short"/>
    <property type="match status" value="1"/>
</dbReference>
<dbReference type="EMBL" id="ML975153">
    <property type="protein sequence ID" value="KAF1814597.1"/>
    <property type="molecule type" value="Genomic_DNA"/>
</dbReference>
<dbReference type="PANTHER" id="PTHR48107">
    <property type="entry name" value="NADPH-DEPENDENT ALDEHYDE REDUCTASE-LIKE PROTEIN, CHLOROPLASTIC-RELATED"/>
    <property type="match status" value="1"/>
</dbReference>
<dbReference type="InterPro" id="IPR002347">
    <property type="entry name" value="SDR_fam"/>
</dbReference>
<dbReference type="GO" id="GO:0016614">
    <property type="term" value="F:oxidoreductase activity, acting on CH-OH group of donors"/>
    <property type="evidence" value="ECO:0007669"/>
    <property type="project" value="UniProtKB-ARBA"/>
</dbReference>